<dbReference type="PANTHER" id="PTHR11834">
    <property type="entry name" value="TRANSCRIPTIONAL ENHANCER FACTOR TEF RELATED"/>
    <property type="match status" value="1"/>
</dbReference>
<proteinExistence type="inferred from homology"/>
<comment type="caution">
    <text evidence="9">The sequence shown here is derived from an EMBL/GenBank/DDBJ whole genome shotgun (WGS) entry which is preliminary data.</text>
</comment>
<dbReference type="Gene3D" id="6.10.20.40">
    <property type="entry name" value="TEA/ATTS domain"/>
    <property type="match status" value="1"/>
</dbReference>
<feature type="region of interest" description="Disordered" evidence="7">
    <location>
        <begin position="1"/>
        <end position="72"/>
    </location>
</feature>
<evidence type="ECO:0000313" key="10">
    <source>
        <dbReference type="Proteomes" id="UP001623330"/>
    </source>
</evidence>
<protein>
    <submittedName>
        <fullName evidence="9">Ty transcription activator TEC1</fullName>
    </submittedName>
</protein>
<organism evidence="9 10">
    <name type="scientific">Nakaseomyces bracarensis</name>
    <dbReference type="NCBI Taxonomy" id="273131"/>
    <lineage>
        <taxon>Eukaryota</taxon>
        <taxon>Fungi</taxon>
        <taxon>Dikarya</taxon>
        <taxon>Ascomycota</taxon>
        <taxon>Saccharomycotina</taxon>
        <taxon>Saccharomycetes</taxon>
        <taxon>Saccharomycetales</taxon>
        <taxon>Saccharomycetaceae</taxon>
        <taxon>Nakaseomyces</taxon>
    </lineage>
</organism>
<feature type="DNA-binding region" description="TEA" evidence="6">
    <location>
        <begin position="132"/>
        <end position="206"/>
    </location>
</feature>
<keyword evidence="5" id="KW-0539">Nucleus</keyword>
<feature type="region of interest" description="Disordered" evidence="7">
    <location>
        <begin position="272"/>
        <end position="327"/>
    </location>
</feature>
<dbReference type="PRINTS" id="PR00065">
    <property type="entry name" value="TEADOMAIN"/>
</dbReference>
<name>A0ABR4NYS0_9SACH</name>
<accession>A0ABR4NYS0</accession>
<keyword evidence="3" id="KW-0805">Transcription regulation</keyword>
<comment type="subcellular location">
    <subcellularLocation>
        <location evidence="1">Nucleus</location>
    </subcellularLocation>
</comment>
<reference evidence="9 10" key="1">
    <citation type="submission" date="2024-05" db="EMBL/GenBank/DDBJ databases">
        <title>Long read based assembly of the Candida bracarensis genome reveals expanded adhesin content.</title>
        <authorList>
            <person name="Marcet-Houben M."/>
            <person name="Ksiezopolska E."/>
            <person name="Gabaldon T."/>
        </authorList>
    </citation>
    <scope>NUCLEOTIDE SEQUENCE [LARGE SCALE GENOMIC DNA]</scope>
    <source>
        <strain evidence="9 10">CBM6</strain>
    </source>
</reference>
<gene>
    <name evidence="9" type="ORF">RNJ44_03090</name>
</gene>
<evidence type="ECO:0000313" key="9">
    <source>
        <dbReference type="EMBL" id="KAL3234328.1"/>
    </source>
</evidence>
<evidence type="ECO:0000256" key="7">
    <source>
        <dbReference type="SAM" id="MobiDB-lite"/>
    </source>
</evidence>
<dbReference type="Pfam" id="PF01285">
    <property type="entry name" value="TEA"/>
    <property type="match status" value="1"/>
</dbReference>
<dbReference type="PROSITE" id="PS51088">
    <property type="entry name" value="TEA_2"/>
    <property type="match status" value="1"/>
</dbReference>
<evidence type="ECO:0000256" key="6">
    <source>
        <dbReference type="PROSITE-ProRule" id="PRU00505"/>
    </source>
</evidence>
<evidence type="ECO:0000256" key="3">
    <source>
        <dbReference type="ARBA" id="ARBA00023015"/>
    </source>
</evidence>
<evidence type="ECO:0000256" key="5">
    <source>
        <dbReference type="ARBA" id="ARBA00023242"/>
    </source>
</evidence>
<comment type="similarity">
    <text evidence="2">Belongs to the TEC1 family.</text>
</comment>
<dbReference type="PROSITE" id="PS00554">
    <property type="entry name" value="TEA_1"/>
    <property type="match status" value="1"/>
</dbReference>
<feature type="domain" description="TEA" evidence="8">
    <location>
        <begin position="132"/>
        <end position="206"/>
    </location>
</feature>
<evidence type="ECO:0000259" key="8">
    <source>
        <dbReference type="PROSITE" id="PS51088"/>
    </source>
</evidence>
<dbReference type="SMART" id="SM00426">
    <property type="entry name" value="TEA"/>
    <property type="match status" value="1"/>
</dbReference>
<dbReference type="InterPro" id="IPR000818">
    <property type="entry name" value="TEA/ATTS_dom"/>
</dbReference>
<feature type="compositionally biased region" description="Low complexity" evidence="7">
    <location>
        <begin position="368"/>
        <end position="385"/>
    </location>
</feature>
<keyword evidence="10" id="KW-1185">Reference proteome</keyword>
<keyword evidence="4" id="KW-0804">Transcription</keyword>
<dbReference type="Proteomes" id="UP001623330">
    <property type="component" value="Unassembled WGS sequence"/>
</dbReference>
<sequence>MEREGYHLQSQNNTGQFTGTNINQVGNQLHNSYPSIQDTNNYTNTINTNIPANNNNNNNNSNNNNNNNNNNMELAIDRSNILKSYNAGVLRPNDNMSYQGGISHIAVPTQPSYMSGFSPRVADPYAHAYYPYMYGHDKWPYRVESAFTSALRLIIKNGTSKIKIRNKNYGRNELISIYIKYHTGEVRTKKQISSHIQVWKKSILNKLSTNVRLTSLDQEILELIEKGPIQNEETLKLFYSVFDEIIDACSKDDIDSTPNVVATMNAIPKEQYYENKPSDSSFSESNENIRTPKHQSTSPQVEQKSSGKVSKSQNRLPLQTSLSSGSTGGYEFSKPMLVSLNDFKHGSSGMDNVNYQRTLQDSHILKQSSATPSTAPMSALSSTPTDITGSSALSSKWALHTQRSDRDFIDVYDSHLPSSRDLRKGAEPMVAATIREDLGRGAMYGQNDVRAVEQPVYSIVLPQPVYQHGTPNITGIHPNTAQNMNNPRTQAPLPAGYVNNTMQSDNIYQPGTLDAINHNRQHSQAGIGLNNTQMAGPLQAAKVGNSQYIPQGYQYGENKNVSLPPRDVTYVPGQFASQIQQQPAMGVVYQQPIYATGSNNYENPQSNPLIPHQGLRSYNGLVNHDNQGIYGSQGSSNSNKYAPNYIISGSTFGVNNNVKSNSSSPRAP</sequence>
<dbReference type="InterPro" id="IPR038096">
    <property type="entry name" value="TEA/ATTS_sf"/>
</dbReference>
<dbReference type="PANTHER" id="PTHR11834:SF0">
    <property type="entry name" value="PROTEIN SCALLOPED"/>
    <property type="match status" value="1"/>
</dbReference>
<feature type="compositionally biased region" description="Polar residues" evidence="7">
    <location>
        <begin position="278"/>
        <end position="319"/>
    </location>
</feature>
<evidence type="ECO:0000256" key="4">
    <source>
        <dbReference type="ARBA" id="ARBA00023163"/>
    </source>
</evidence>
<dbReference type="InterPro" id="IPR050937">
    <property type="entry name" value="TEC1_TEAD_TF"/>
</dbReference>
<evidence type="ECO:0000256" key="2">
    <source>
        <dbReference type="ARBA" id="ARBA00008421"/>
    </source>
</evidence>
<feature type="region of interest" description="Disordered" evidence="7">
    <location>
        <begin position="367"/>
        <end position="387"/>
    </location>
</feature>
<feature type="compositionally biased region" description="Low complexity" evidence="7">
    <location>
        <begin position="39"/>
        <end position="71"/>
    </location>
</feature>
<dbReference type="EMBL" id="JBEVYD010000003">
    <property type="protein sequence ID" value="KAL3234328.1"/>
    <property type="molecule type" value="Genomic_DNA"/>
</dbReference>
<feature type="compositionally biased region" description="Polar residues" evidence="7">
    <location>
        <begin position="8"/>
        <end position="38"/>
    </location>
</feature>
<evidence type="ECO:0000256" key="1">
    <source>
        <dbReference type="ARBA" id="ARBA00004123"/>
    </source>
</evidence>